<evidence type="ECO:0000313" key="1">
    <source>
        <dbReference type="EMBL" id="DAE30331.1"/>
    </source>
</evidence>
<reference evidence="1" key="1">
    <citation type="journal article" date="2021" name="Proc. Natl. Acad. Sci. U.S.A.">
        <title>A Catalog of Tens of Thousands of Viruses from Human Metagenomes Reveals Hidden Associations with Chronic Diseases.</title>
        <authorList>
            <person name="Tisza M.J."/>
            <person name="Buck C.B."/>
        </authorList>
    </citation>
    <scope>NUCLEOTIDE SEQUENCE</scope>
    <source>
        <strain evidence="1">Ct5rm7</strain>
    </source>
</reference>
<dbReference type="EMBL" id="BK059103">
    <property type="protein sequence ID" value="DAE30331.1"/>
    <property type="molecule type" value="Genomic_DNA"/>
</dbReference>
<accession>A0A8S5RGP3</accession>
<sequence>MKPKTKVLCPQCGTEFAIADKERTMVATVIGKDSGLGVVYPVGAGQDSPPPQARLPKTAKERIEALRAAGIDVSHLFAMQGANGGECVASNKDGQLAILEDDDPIFRMIINQGDVPNRRLFRRWVMAQMFRMMTCTDYRSGEPMGVTGMIHRLGHEYQWKMLLNELLAQMKMEKLDPENFADRNRWFNAEMVEAMAKDYVKRLKEHIDFQKPKKCKGIPYKRIGSRNIFEADLETKIYRPLQAAIYDIRNAKDPARLYAAARKFNERRIKMSYKTPQSKAWMDAYKGAGAFFTMQNLIRFHGCTAINDKGKRLDKYQSLAFLTTKAEAYKDGEGWRLLAVLKKMLDDNNIDIQNKMAEWRKK</sequence>
<protein>
    <submittedName>
        <fullName evidence="1">Zinc-ribbon domain protein</fullName>
    </submittedName>
</protein>
<name>A0A8S5RGP3_9VIRU</name>
<organism evidence="1">
    <name type="scientific">virus sp. ct5rm7</name>
    <dbReference type="NCBI Taxonomy" id="2827298"/>
    <lineage>
        <taxon>Viruses</taxon>
    </lineage>
</organism>
<proteinExistence type="predicted"/>